<dbReference type="NCBIfam" id="TIGR01065">
    <property type="entry name" value="hlyIII"/>
    <property type="match status" value="1"/>
</dbReference>
<feature type="transmembrane region" description="Helical" evidence="7">
    <location>
        <begin position="84"/>
        <end position="102"/>
    </location>
</feature>
<dbReference type="GO" id="GO:0046872">
    <property type="term" value="F:metal ion binding"/>
    <property type="evidence" value="ECO:0007669"/>
    <property type="project" value="UniProtKB-KW"/>
</dbReference>
<feature type="transmembrane region" description="Helical" evidence="7">
    <location>
        <begin position="16"/>
        <end position="35"/>
    </location>
</feature>
<evidence type="ECO:0000313" key="9">
    <source>
        <dbReference type="Proteomes" id="UP001321582"/>
    </source>
</evidence>
<evidence type="ECO:0000256" key="3">
    <source>
        <dbReference type="ARBA" id="ARBA00022692"/>
    </source>
</evidence>
<dbReference type="AlphaFoldDB" id="A0AAU9DJ02"/>
<dbReference type="Proteomes" id="UP001321582">
    <property type="component" value="Plasmid pHIC"/>
</dbReference>
<dbReference type="KEGG" id="haby:HLVA_21760"/>
<dbReference type="Pfam" id="PF03006">
    <property type="entry name" value="HlyIII"/>
    <property type="match status" value="1"/>
</dbReference>
<name>A0AAU9DJ02_9FUSO</name>
<evidence type="ECO:0000256" key="2">
    <source>
        <dbReference type="ARBA" id="ARBA00008488"/>
    </source>
</evidence>
<keyword evidence="6" id="KW-0862">Zinc</keyword>
<proteinExistence type="inferred from homology"/>
<feature type="transmembrane region" description="Helical" evidence="7">
    <location>
        <begin position="191"/>
        <end position="211"/>
    </location>
</feature>
<comment type="similarity">
    <text evidence="2">Belongs to the UPF0073 (Hly-III) family.</text>
</comment>
<dbReference type="EMBL" id="AP027060">
    <property type="protein sequence ID" value="BDU51607.1"/>
    <property type="molecule type" value="Genomic_DNA"/>
</dbReference>
<gene>
    <name evidence="8" type="ORF">HLVA_21760</name>
</gene>
<feature type="binding site" evidence="6">
    <location>
        <position position="67"/>
    </location>
    <ligand>
        <name>Zn(2+)</name>
        <dbReference type="ChEBI" id="CHEBI:29105"/>
    </ligand>
</feature>
<keyword evidence="6" id="KW-0479">Metal-binding</keyword>
<dbReference type="GO" id="GO:0140911">
    <property type="term" value="F:pore-forming activity"/>
    <property type="evidence" value="ECO:0007669"/>
    <property type="project" value="InterPro"/>
</dbReference>
<organism evidence="8 9">
    <name type="scientific">Haliovirga abyssi</name>
    <dbReference type="NCBI Taxonomy" id="2996794"/>
    <lineage>
        <taxon>Bacteria</taxon>
        <taxon>Fusobacteriati</taxon>
        <taxon>Fusobacteriota</taxon>
        <taxon>Fusobacteriia</taxon>
        <taxon>Fusobacteriales</taxon>
        <taxon>Haliovirgaceae</taxon>
        <taxon>Haliovirga</taxon>
    </lineage>
</organism>
<keyword evidence="9" id="KW-1185">Reference proteome</keyword>
<evidence type="ECO:0000256" key="7">
    <source>
        <dbReference type="SAM" id="Phobius"/>
    </source>
</evidence>
<keyword evidence="4 7" id="KW-1133">Transmembrane helix</keyword>
<comment type="subcellular location">
    <subcellularLocation>
        <location evidence="1">Endomembrane system</location>
        <topology evidence="1">Multi-pass membrane protein</topology>
    </subcellularLocation>
</comment>
<feature type="transmembrane region" description="Helical" evidence="7">
    <location>
        <begin position="109"/>
        <end position="127"/>
    </location>
</feature>
<feature type="transmembrane region" description="Helical" evidence="7">
    <location>
        <begin position="163"/>
        <end position="185"/>
    </location>
</feature>
<dbReference type="GO" id="GO:0012505">
    <property type="term" value="C:endomembrane system"/>
    <property type="evidence" value="ECO:0007669"/>
    <property type="project" value="UniProtKB-SubCell"/>
</dbReference>
<keyword evidence="5 7" id="KW-0472">Membrane</keyword>
<evidence type="ECO:0000256" key="6">
    <source>
        <dbReference type="PIRSR" id="PIRSR604254-1"/>
    </source>
</evidence>
<feature type="binding site" evidence="6">
    <location>
        <position position="189"/>
    </location>
    <ligand>
        <name>Zn(2+)</name>
        <dbReference type="ChEBI" id="CHEBI:29105"/>
    </ligand>
</feature>
<evidence type="ECO:0000256" key="1">
    <source>
        <dbReference type="ARBA" id="ARBA00004127"/>
    </source>
</evidence>
<keyword evidence="3 7" id="KW-0812">Transmembrane</keyword>
<dbReference type="RefSeq" id="WP_307905477.1">
    <property type="nucleotide sequence ID" value="NZ_AP027060.1"/>
</dbReference>
<evidence type="ECO:0000256" key="4">
    <source>
        <dbReference type="ARBA" id="ARBA00022989"/>
    </source>
</evidence>
<dbReference type="InterPro" id="IPR005744">
    <property type="entry name" value="Hy-lIII"/>
</dbReference>
<dbReference type="PANTHER" id="PTHR20855:SF129">
    <property type="entry name" value="HEMOLYSIN-3 HOMOLOG"/>
    <property type="match status" value="1"/>
</dbReference>
<evidence type="ECO:0000313" key="8">
    <source>
        <dbReference type="EMBL" id="BDU51607.1"/>
    </source>
</evidence>
<sequence>MKIAEKFTLGEEIASSVLHGIGAIISILALVLLIIKSIHIGDSWHIVSYTIFGTSLIILYTMSTLYHAFPRGTTKRVFQRFDHLSIYILIAGTYTPFCLTILRGKIGWTILIVQWGLAILGIIFKSIWIDKFVAFATLIYILMGWAIVLSIKPLAASLDPIGIYLLVAGGISYTVGTIFFIFSLFKFHHAVWHIFVMLGSLFHFLVIYIYLK</sequence>
<reference evidence="8 9" key="1">
    <citation type="submission" date="2022-11" db="EMBL/GenBank/DDBJ databases">
        <title>Haliovirga abyssi gen. nov., sp. nov., a mesophilic fermentative bacterium isolated from the Iheya North hydrothermal field and the proposal of Haliovirgaceae fam. nov.</title>
        <authorList>
            <person name="Miyazaki U."/>
            <person name="Tame A."/>
            <person name="Miyazaki J."/>
            <person name="Takai K."/>
            <person name="Sawayama S."/>
            <person name="Kitajima M."/>
            <person name="Okamoto A."/>
            <person name="Nakagawa S."/>
        </authorList>
    </citation>
    <scope>NUCLEOTIDE SEQUENCE [LARGE SCALE GENOMIC DNA]</scope>
    <source>
        <strain evidence="8 9">IC12</strain>
        <plasmid evidence="8 9">pHIC</plasmid>
    </source>
</reference>
<feature type="transmembrane region" description="Helical" evidence="7">
    <location>
        <begin position="47"/>
        <end position="69"/>
    </location>
</feature>
<accession>A0AAU9DJ02</accession>
<protein>
    <submittedName>
        <fullName evidence="8">Hemolysin D</fullName>
    </submittedName>
</protein>
<keyword evidence="8" id="KW-0614">Plasmid</keyword>
<geneLocation type="plasmid" evidence="8 9">
    <name>pHIC</name>
</geneLocation>
<dbReference type="InterPro" id="IPR004254">
    <property type="entry name" value="AdipoR/HlyIII-related"/>
</dbReference>
<dbReference type="PANTHER" id="PTHR20855">
    <property type="entry name" value="ADIPOR/PROGESTIN RECEPTOR-RELATED"/>
    <property type="match status" value="1"/>
</dbReference>
<evidence type="ECO:0000256" key="5">
    <source>
        <dbReference type="ARBA" id="ARBA00023136"/>
    </source>
</evidence>
<dbReference type="GO" id="GO:0016020">
    <property type="term" value="C:membrane"/>
    <property type="evidence" value="ECO:0007669"/>
    <property type="project" value="InterPro"/>
</dbReference>
<feature type="binding site" evidence="6">
    <location>
        <position position="193"/>
    </location>
    <ligand>
        <name>Zn(2+)</name>
        <dbReference type="ChEBI" id="CHEBI:29105"/>
    </ligand>
</feature>
<feature type="transmembrane region" description="Helical" evidence="7">
    <location>
        <begin position="133"/>
        <end position="151"/>
    </location>
</feature>